<evidence type="ECO:0000313" key="3">
    <source>
        <dbReference type="Proteomes" id="UP000803844"/>
    </source>
</evidence>
<name>A0A9P4YAB4_CRYP1</name>
<feature type="compositionally biased region" description="Polar residues" evidence="1">
    <location>
        <begin position="52"/>
        <end position="61"/>
    </location>
</feature>
<protein>
    <submittedName>
        <fullName evidence="2">Uncharacterized protein</fullName>
    </submittedName>
</protein>
<dbReference type="Proteomes" id="UP000803844">
    <property type="component" value="Unassembled WGS sequence"/>
</dbReference>
<sequence length="272" mass="29995">MDQSIPYSRLCHGVTALQPAALYKAALLPSTTSNLNLFHMPIHTDTVFVHPNQPQATPPNSSHKHHDKDMSQETSNGPEDGLRGTGDAPRRGTVVGTDRPTFDLIQDQSHTERSTELPNPRKPDEVHVQHDRDARHRDGRRIAPSTLPPIRHAQNYDEAQPGQPGPDFSEDRPAFNRGKSVIDNTALVSAGPTPAFEVSNPMASAFVKGTGGSRQRESHLPDLDIRDADVYGSDKEAFEMEEPKDEINGQDEFAPTLSRQETEKGTGDLDRF</sequence>
<proteinExistence type="predicted"/>
<dbReference type="GeneID" id="63832480"/>
<dbReference type="OrthoDB" id="5234744at2759"/>
<gene>
    <name evidence="2" type="ORF">M406DRAFT_109359</name>
</gene>
<keyword evidence="3" id="KW-1185">Reference proteome</keyword>
<feature type="compositionally biased region" description="Basic and acidic residues" evidence="1">
    <location>
        <begin position="260"/>
        <end position="272"/>
    </location>
</feature>
<comment type="caution">
    <text evidence="2">The sequence shown here is derived from an EMBL/GenBank/DDBJ whole genome shotgun (WGS) entry which is preliminary data.</text>
</comment>
<feature type="compositionally biased region" description="Basic and acidic residues" evidence="1">
    <location>
        <begin position="109"/>
        <end position="136"/>
    </location>
</feature>
<evidence type="ECO:0000313" key="2">
    <source>
        <dbReference type="EMBL" id="KAF3769319.1"/>
    </source>
</evidence>
<feature type="compositionally biased region" description="Basic and acidic residues" evidence="1">
    <location>
        <begin position="214"/>
        <end position="238"/>
    </location>
</feature>
<feature type="region of interest" description="Disordered" evidence="1">
    <location>
        <begin position="49"/>
        <end position="180"/>
    </location>
</feature>
<evidence type="ECO:0000256" key="1">
    <source>
        <dbReference type="SAM" id="MobiDB-lite"/>
    </source>
</evidence>
<organism evidence="2 3">
    <name type="scientific">Cryphonectria parasitica (strain ATCC 38755 / EP155)</name>
    <dbReference type="NCBI Taxonomy" id="660469"/>
    <lineage>
        <taxon>Eukaryota</taxon>
        <taxon>Fungi</taxon>
        <taxon>Dikarya</taxon>
        <taxon>Ascomycota</taxon>
        <taxon>Pezizomycotina</taxon>
        <taxon>Sordariomycetes</taxon>
        <taxon>Sordariomycetidae</taxon>
        <taxon>Diaporthales</taxon>
        <taxon>Cryphonectriaceae</taxon>
        <taxon>Cryphonectria-Endothia species complex</taxon>
        <taxon>Cryphonectria</taxon>
    </lineage>
</organism>
<reference evidence="2" key="1">
    <citation type="journal article" date="2020" name="Phytopathology">
        <title>Genome sequence of the chestnut blight fungus Cryphonectria parasitica EP155: A fundamental resource for an archetypical invasive plant pathogen.</title>
        <authorList>
            <person name="Crouch J.A."/>
            <person name="Dawe A."/>
            <person name="Aerts A."/>
            <person name="Barry K."/>
            <person name="Churchill A.C.L."/>
            <person name="Grimwood J."/>
            <person name="Hillman B."/>
            <person name="Milgroom M.G."/>
            <person name="Pangilinan J."/>
            <person name="Smith M."/>
            <person name="Salamov A."/>
            <person name="Schmutz J."/>
            <person name="Yadav J."/>
            <person name="Grigoriev I.V."/>
            <person name="Nuss D."/>
        </authorList>
    </citation>
    <scope>NUCLEOTIDE SEQUENCE</scope>
    <source>
        <strain evidence="2">EP155</strain>
    </source>
</reference>
<dbReference type="EMBL" id="MU032345">
    <property type="protein sequence ID" value="KAF3769319.1"/>
    <property type="molecule type" value="Genomic_DNA"/>
</dbReference>
<dbReference type="AlphaFoldDB" id="A0A9P4YAB4"/>
<dbReference type="RefSeq" id="XP_040780280.1">
    <property type="nucleotide sequence ID" value="XM_040915351.1"/>
</dbReference>
<accession>A0A9P4YAB4</accession>
<feature type="region of interest" description="Disordered" evidence="1">
    <location>
        <begin position="207"/>
        <end position="272"/>
    </location>
</feature>